<dbReference type="EMBL" id="JAACYA010000001">
    <property type="protein sequence ID" value="MBK3332118.1"/>
    <property type="molecule type" value="Genomic_DNA"/>
</dbReference>
<gene>
    <name evidence="3" type="ORF">GWK41_03430</name>
</gene>
<feature type="domain" description="Urease accessory protein UreH-like transmembrane" evidence="2">
    <location>
        <begin position="3"/>
        <end position="194"/>
    </location>
</feature>
<keyword evidence="1" id="KW-0472">Membrane</keyword>
<name>A0ABS1GGP8_9AQUI</name>
<evidence type="ECO:0000256" key="1">
    <source>
        <dbReference type="SAM" id="Phobius"/>
    </source>
</evidence>
<feature type="transmembrane region" description="Helical" evidence="1">
    <location>
        <begin position="71"/>
        <end position="90"/>
    </location>
</feature>
<keyword evidence="1" id="KW-1133">Transmembrane helix</keyword>
<feature type="transmembrane region" description="Helical" evidence="1">
    <location>
        <begin position="147"/>
        <end position="168"/>
    </location>
</feature>
<feature type="transmembrane region" description="Helical" evidence="1">
    <location>
        <begin position="117"/>
        <end position="135"/>
    </location>
</feature>
<feature type="transmembrane region" description="Helical" evidence="1">
    <location>
        <begin position="180"/>
        <end position="197"/>
    </location>
</feature>
<protein>
    <submittedName>
        <fullName evidence="3">Sulfite exporter TauE/SafE family protein</fullName>
    </submittedName>
</protein>
<keyword evidence="1" id="KW-0812">Transmembrane</keyword>
<keyword evidence="4" id="KW-1185">Reference proteome</keyword>
<evidence type="ECO:0000259" key="2">
    <source>
        <dbReference type="Pfam" id="PF13386"/>
    </source>
</evidence>
<feature type="transmembrane region" description="Helical" evidence="1">
    <location>
        <begin position="42"/>
        <end position="59"/>
    </location>
</feature>
<organism evidence="3 4">
    <name type="scientific">Persephonella atlantica</name>
    <dbReference type="NCBI Taxonomy" id="2699429"/>
    <lineage>
        <taxon>Bacteria</taxon>
        <taxon>Pseudomonadati</taxon>
        <taxon>Aquificota</taxon>
        <taxon>Aquificia</taxon>
        <taxon>Aquificales</taxon>
        <taxon>Hydrogenothermaceae</taxon>
        <taxon>Persephonella</taxon>
    </lineage>
</organism>
<dbReference type="PANTHER" id="PTHR42208">
    <property type="entry name" value="HEAVY METAL TRANSPORTER-RELATED"/>
    <property type="match status" value="1"/>
</dbReference>
<dbReference type="PANTHER" id="PTHR42208:SF1">
    <property type="entry name" value="HEAVY METAL TRANSPORTER"/>
    <property type="match status" value="1"/>
</dbReference>
<dbReference type="InterPro" id="IPR039447">
    <property type="entry name" value="UreH-like_TM_dom"/>
</dbReference>
<comment type="caution">
    <text evidence="3">The sequence shown here is derived from an EMBL/GenBank/DDBJ whole genome shotgun (WGS) entry which is preliminary data.</text>
</comment>
<proteinExistence type="predicted"/>
<reference evidence="3 4" key="1">
    <citation type="journal article" date="2021" name="Syst. Appl. Microbiol.">
        <title>Persephonella atlantica sp. nov.: How to adapt to physico-chemical gradients in high temperature hydrothermal habitats.</title>
        <authorList>
            <person name="Francois D.X."/>
            <person name="Godfroy A."/>
            <person name="Mathien C."/>
            <person name="Aube J."/>
            <person name="Cathalot C."/>
            <person name="Lesongeur F."/>
            <person name="L'Haridon S."/>
            <person name="Philippon X."/>
            <person name="Roussel E.G."/>
        </authorList>
    </citation>
    <scope>NUCLEOTIDE SEQUENCE [LARGE SCALE GENOMIC DNA]</scope>
    <source>
        <strain evidence="3 4">MO1340</strain>
    </source>
</reference>
<accession>A0ABS1GGP8</accession>
<dbReference type="Proteomes" id="UP000772812">
    <property type="component" value="Unassembled WGS sequence"/>
</dbReference>
<sequence length="207" mass="23196">MMFTLAGFLGSYHCVGMCGFIPPLIQYRSWLLGNVLYSAGRVFTYMFLGFLAGYFGMFFHKLEFQILQKGLSVFLGIMMIFFGLQITGNIKEKGVPGLDLIFMTVTEILSKFRKNPFFLGMFNGFLPCPLVYAFLMQAMFEGSPLKGMLVMFFFGLGTVPAMLFASKIFQVVSPAVRKKLSSSAGIIVIILGIWLILRGLGIIHHHH</sequence>
<evidence type="ECO:0000313" key="3">
    <source>
        <dbReference type="EMBL" id="MBK3332118.1"/>
    </source>
</evidence>
<evidence type="ECO:0000313" key="4">
    <source>
        <dbReference type="Proteomes" id="UP000772812"/>
    </source>
</evidence>
<dbReference type="Pfam" id="PF13386">
    <property type="entry name" value="DsbD_2"/>
    <property type="match status" value="1"/>
</dbReference>